<keyword evidence="8" id="KW-1185">Reference proteome</keyword>
<keyword evidence="4 5" id="KW-0648">Protein biosynthesis</keyword>
<dbReference type="Pfam" id="PF00889">
    <property type="entry name" value="EF_TS"/>
    <property type="match status" value="1"/>
</dbReference>
<dbReference type="AlphaFoldDB" id="A0A1U9NQH6"/>
<evidence type="ECO:0000313" key="8">
    <source>
        <dbReference type="Proteomes" id="UP000189674"/>
    </source>
</evidence>
<dbReference type="KEGG" id="alus:STSP2_03386"/>
<dbReference type="OrthoDB" id="9808348at2"/>
<sequence length="286" mass="30945">MAEISASQVMKLRKMSGQGMMDCKKALKEADGDLDKALEELRKKGLKTMAKRAGRETSEGIVLTQASDDGKTVAMGTLCCETDFVAKSEDFKSLAEKMSSVLLTVDGVEGAETIVESEVDGKKFSELITECVSKTGEKTEVVDFIRISLEKPGTIGTYTHFNNKIGAMVVVETSNDETAKAVEDVARDAAMHVSAINPVAVDRDSIDAETIERERAAAAEEVQNKPANIIDKIVDGKMNKFFKENCLVDQPFVKDDSKTVSEAVSEAAKAAGGEAKITRFIRFEIG</sequence>
<dbReference type="PROSITE" id="PS01126">
    <property type="entry name" value="EF_TS_1"/>
    <property type="match status" value="1"/>
</dbReference>
<dbReference type="PANTHER" id="PTHR11741">
    <property type="entry name" value="ELONGATION FACTOR TS"/>
    <property type="match status" value="1"/>
</dbReference>
<comment type="function">
    <text evidence="5">Associates with the EF-Tu.GDP complex and induces the exchange of GDP to GTP. It remains bound to the aminoacyl-tRNA.EF-Tu.GTP complex up to the GTP hydrolysis stage on the ribosome.</text>
</comment>
<dbReference type="SUPFAM" id="SSF46934">
    <property type="entry name" value="UBA-like"/>
    <property type="match status" value="1"/>
</dbReference>
<dbReference type="HAMAP" id="MF_00050">
    <property type="entry name" value="EF_Ts"/>
    <property type="match status" value="1"/>
</dbReference>
<evidence type="ECO:0000256" key="3">
    <source>
        <dbReference type="ARBA" id="ARBA00022768"/>
    </source>
</evidence>
<evidence type="ECO:0000256" key="1">
    <source>
        <dbReference type="ARBA" id="ARBA00005532"/>
    </source>
</evidence>
<dbReference type="GO" id="GO:0003746">
    <property type="term" value="F:translation elongation factor activity"/>
    <property type="evidence" value="ECO:0007669"/>
    <property type="project" value="UniProtKB-UniRule"/>
</dbReference>
<protein>
    <recommendedName>
        <fullName evidence="2 5">Elongation factor Ts</fullName>
        <shortName evidence="5">EF-Ts</shortName>
    </recommendedName>
</protein>
<dbReference type="RefSeq" id="WP_146663790.1">
    <property type="nucleotide sequence ID" value="NZ_CP019791.1"/>
</dbReference>
<keyword evidence="3 5" id="KW-0251">Elongation factor</keyword>
<gene>
    <name evidence="5 7" type="primary">tsf</name>
    <name evidence="7" type="ORF">STSP2_03386</name>
</gene>
<feature type="domain" description="Translation elongation factor EFTs/EF1B dimerisation" evidence="6">
    <location>
        <begin position="77"/>
        <end position="286"/>
    </location>
</feature>
<evidence type="ECO:0000256" key="5">
    <source>
        <dbReference type="HAMAP-Rule" id="MF_00050"/>
    </source>
</evidence>
<evidence type="ECO:0000313" key="7">
    <source>
        <dbReference type="EMBL" id="AQT70181.1"/>
    </source>
</evidence>
<organism evidence="7 8">
    <name type="scientific">Anaerohalosphaera lusitana</name>
    <dbReference type="NCBI Taxonomy" id="1936003"/>
    <lineage>
        <taxon>Bacteria</taxon>
        <taxon>Pseudomonadati</taxon>
        <taxon>Planctomycetota</taxon>
        <taxon>Phycisphaerae</taxon>
        <taxon>Sedimentisphaerales</taxon>
        <taxon>Anaerohalosphaeraceae</taxon>
        <taxon>Anaerohalosphaera</taxon>
    </lineage>
</organism>
<comment type="subcellular location">
    <subcellularLocation>
        <location evidence="5">Cytoplasm</location>
    </subcellularLocation>
</comment>
<dbReference type="FunFam" id="1.10.8.10:FF:000001">
    <property type="entry name" value="Elongation factor Ts"/>
    <property type="match status" value="1"/>
</dbReference>
<evidence type="ECO:0000256" key="2">
    <source>
        <dbReference type="ARBA" id="ARBA00016956"/>
    </source>
</evidence>
<feature type="region of interest" description="Involved in Mg(2+) ion dislocation from EF-Tu" evidence="5">
    <location>
        <begin position="82"/>
        <end position="85"/>
    </location>
</feature>
<proteinExistence type="inferred from homology"/>
<dbReference type="NCBIfam" id="TIGR00116">
    <property type="entry name" value="tsf"/>
    <property type="match status" value="1"/>
</dbReference>
<reference evidence="8" key="1">
    <citation type="submission" date="2017-02" db="EMBL/GenBank/DDBJ databases">
        <title>Comparative genomics and description of representatives of a novel lineage of planctomycetes thriving in anoxic sediments.</title>
        <authorList>
            <person name="Spring S."/>
            <person name="Bunk B."/>
            <person name="Sproer C."/>
        </authorList>
    </citation>
    <scope>NUCLEOTIDE SEQUENCE [LARGE SCALE GENOMIC DNA]</scope>
    <source>
        <strain evidence="8">ST-NAGAB-D1</strain>
    </source>
</reference>
<dbReference type="InterPro" id="IPR009060">
    <property type="entry name" value="UBA-like_sf"/>
</dbReference>
<dbReference type="Gene3D" id="3.30.479.20">
    <property type="entry name" value="Elongation factor Ts, dimerisation domain"/>
    <property type="match status" value="2"/>
</dbReference>
<dbReference type="InterPro" id="IPR014039">
    <property type="entry name" value="Transl_elong_EFTs/EF1B_dimer"/>
</dbReference>
<name>A0A1U9NQH6_9BACT</name>
<dbReference type="Gene3D" id="1.10.8.10">
    <property type="entry name" value="DNA helicase RuvA subunit, C-terminal domain"/>
    <property type="match status" value="1"/>
</dbReference>
<dbReference type="SUPFAM" id="SSF54713">
    <property type="entry name" value="Elongation factor Ts (EF-Ts), dimerisation domain"/>
    <property type="match status" value="2"/>
</dbReference>
<dbReference type="PANTHER" id="PTHR11741:SF0">
    <property type="entry name" value="ELONGATION FACTOR TS, MITOCHONDRIAL"/>
    <property type="match status" value="1"/>
</dbReference>
<comment type="similarity">
    <text evidence="1 5">Belongs to the EF-Ts family.</text>
</comment>
<dbReference type="Gene3D" id="1.10.286.20">
    <property type="match status" value="1"/>
</dbReference>
<dbReference type="InterPro" id="IPR036402">
    <property type="entry name" value="EF-Ts_dimer_sf"/>
</dbReference>
<dbReference type="InterPro" id="IPR018101">
    <property type="entry name" value="Transl_elong_Ts_CS"/>
</dbReference>
<keyword evidence="5" id="KW-0963">Cytoplasm</keyword>
<evidence type="ECO:0000256" key="4">
    <source>
        <dbReference type="ARBA" id="ARBA00022917"/>
    </source>
</evidence>
<dbReference type="STRING" id="1936003.STSP2_03386"/>
<dbReference type="Proteomes" id="UP000189674">
    <property type="component" value="Chromosome"/>
</dbReference>
<dbReference type="GO" id="GO:0005737">
    <property type="term" value="C:cytoplasm"/>
    <property type="evidence" value="ECO:0007669"/>
    <property type="project" value="UniProtKB-SubCell"/>
</dbReference>
<evidence type="ECO:0000259" key="6">
    <source>
        <dbReference type="Pfam" id="PF00889"/>
    </source>
</evidence>
<accession>A0A1U9NQH6</accession>
<dbReference type="CDD" id="cd14275">
    <property type="entry name" value="UBA_EF-Ts"/>
    <property type="match status" value="1"/>
</dbReference>
<dbReference type="EMBL" id="CP019791">
    <property type="protein sequence ID" value="AQT70181.1"/>
    <property type="molecule type" value="Genomic_DNA"/>
</dbReference>
<dbReference type="InterPro" id="IPR001816">
    <property type="entry name" value="Transl_elong_EFTs/EF1B"/>
</dbReference>